<dbReference type="OrthoDB" id="10046233at2759"/>
<dbReference type="SUPFAM" id="SSF140996">
    <property type="entry name" value="Hermes dimerisation domain"/>
    <property type="match status" value="1"/>
</dbReference>
<dbReference type="InParanoid" id="A0A1X7V2H5"/>
<dbReference type="GO" id="GO:0005634">
    <property type="term" value="C:nucleus"/>
    <property type="evidence" value="ECO:0007669"/>
    <property type="project" value="TreeGrafter"/>
</dbReference>
<dbReference type="AlphaFoldDB" id="A0A1X7V2H5"/>
<dbReference type="PANTHER" id="PTHR46169:SF29">
    <property type="entry name" value="DNA REPLICATION-RELATED ELEMENT FACTOR, ISOFORM A"/>
    <property type="match status" value="1"/>
</dbReference>
<dbReference type="InterPro" id="IPR012337">
    <property type="entry name" value="RNaseH-like_sf"/>
</dbReference>
<dbReference type="GO" id="GO:0006357">
    <property type="term" value="P:regulation of transcription by RNA polymerase II"/>
    <property type="evidence" value="ECO:0007669"/>
    <property type="project" value="TreeGrafter"/>
</dbReference>
<dbReference type="PANTHER" id="PTHR46169">
    <property type="entry name" value="DNA REPLICATION-RELATED ELEMENT FACTOR, ISOFORM A"/>
    <property type="match status" value="1"/>
</dbReference>
<protein>
    <recommendedName>
        <fullName evidence="2">HAT C-terminal dimerisation domain-containing protein</fullName>
    </recommendedName>
</protein>
<organism evidence="1">
    <name type="scientific">Amphimedon queenslandica</name>
    <name type="common">Sponge</name>
    <dbReference type="NCBI Taxonomy" id="400682"/>
    <lineage>
        <taxon>Eukaryota</taxon>
        <taxon>Metazoa</taxon>
        <taxon>Porifera</taxon>
        <taxon>Demospongiae</taxon>
        <taxon>Heteroscleromorpha</taxon>
        <taxon>Haplosclerida</taxon>
        <taxon>Niphatidae</taxon>
        <taxon>Amphimedon</taxon>
    </lineage>
</organism>
<name>A0A1X7V2H5_AMPQE</name>
<proteinExistence type="predicted"/>
<dbReference type="InterPro" id="IPR052717">
    <property type="entry name" value="Vacuolar_transposase_reg"/>
</dbReference>
<reference evidence="1" key="1">
    <citation type="submission" date="2017-05" db="UniProtKB">
        <authorList>
            <consortium name="EnsemblMetazoa"/>
        </authorList>
    </citation>
    <scope>IDENTIFICATION</scope>
</reference>
<dbReference type="eggNOG" id="ENOG502T1JK">
    <property type="taxonomic scope" value="Eukaryota"/>
</dbReference>
<evidence type="ECO:0000313" key="1">
    <source>
        <dbReference type="EnsemblMetazoa" id="Aqu2.1.34156_001"/>
    </source>
</evidence>
<dbReference type="SUPFAM" id="SSF53098">
    <property type="entry name" value="Ribonuclease H-like"/>
    <property type="match status" value="1"/>
</dbReference>
<dbReference type="EnsemblMetazoa" id="Aqu2.1.34156_001">
    <property type="protein sequence ID" value="Aqu2.1.34156_001"/>
    <property type="gene ID" value="Aqu2.1.34156"/>
</dbReference>
<evidence type="ECO:0008006" key="2">
    <source>
        <dbReference type="Google" id="ProtNLM"/>
    </source>
</evidence>
<sequence length="236" mass="26521">MTAFFDAGSERKYGQSDIRQRQATDALVLLIAKDMLPLSLVESSAFKTFLVVKNGFKNAGTINKVLVKAAKIVTHVRKSTKVTEALQGERRLQAKVATRWNSELKSIRSILSVPAEKLQQIDCQQQLTTYDSGILRDLVEILTLFEEATDATQGQNVVTASFIIPCIRGLRASLDSLSLKYKSPMVQTFKSSLENRMSSYEDHEHFLIAAILDPRFKLNWCGGLDKPHLKEVYCYC</sequence>
<accession>A0A1X7V2H5</accession>